<keyword evidence="2" id="KW-0732">Signal</keyword>
<feature type="chain" id="PRO_5046490491" description="DUF4148 domain-containing protein" evidence="2">
    <location>
        <begin position="21"/>
        <end position="196"/>
    </location>
</feature>
<evidence type="ECO:0008006" key="5">
    <source>
        <dbReference type="Google" id="ProtNLM"/>
    </source>
</evidence>
<feature type="compositionally biased region" description="Polar residues" evidence="1">
    <location>
        <begin position="32"/>
        <end position="50"/>
    </location>
</feature>
<reference evidence="3 4" key="1">
    <citation type="journal article" date="2019" name="Int. J. Syst. Evol. Microbiol.">
        <title>The Global Catalogue of Microorganisms (GCM) 10K type strain sequencing project: providing services to taxonomists for standard genome sequencing and annotation.</title>
        <authorList>
            <consortium name="The Broad Institute Genomics Platform"/>
            <consortium name="The Broad Institute Genome Sequencing Center for Infectious Disease"/>
            <person name="Wu L."/>
            <person name="Ma J."/>
        </authorList>
    </citation>
    <scope>NUCLEOTIDE SEQUENCE [LARGE SCALE GENOMIC DNA]</scope>
    <source>
        <strain evidence="3 4">JCM 15421</strain>
    </source>
</reference>
<gene>
    <name evidence="3" type="ORF">GCM10009105_21760</name>
</gene>
<feature type="signal peptide" evidence="2">
    <location>
        <begin position="1"/>
        <end position="20"/>
    </location>
</feature>
<dbReference type="EMBL" id="BAAAEU010000010">
    <property type="protein sequence ID" value="GAA0715911.1"/>
    <property type="molecule type" value="Genomic_DNA"/>
</dbReference>
<feature type="compositionally biased region" description="Polar residues" evidence="1">
    <location>
        <begin position="101"/>
        <end position="114"/>
    </location>
</feature>
<evidence type="ECO:0000256" key="1">
    <source>
        <dbReference type="SAM" id="MobiDB-lite"/>
    </source>
</evidence>
<evidence type="ECO:0000256" key="2">
    <source>
        <dbReference type="SAM" id="SignalP"/>
    </source>
</evidence>
<protein>
    <recommendedName>
        <fullName evidence="5">DUF4148 domain-containing protein</fullName>
    </recommendedName>
</protein>
<evidence type="ECO:0000313" key="3">
    <source>
        <dbReference type="EMBL" id="GAA0715911.1"/>
    </source>
</evidence>
<comment type="caution">
    <text evidence="3">The sequence shown here is derived from an EMBL/GenBank/DDBJ whole genome shotgun (WGS) entry which is preliminary data.</text>
</comment>
<feature type="region of interest" description="Disordered" evidence="1">
    <location>
        <begin position="153"/>
        <end position="196"/>
    </location>
</feature>
<feature type="compositionally biased region" description="Basic and acidic residues" evidence="1">
    <location>
        <begin position="57"/>
        <end position="71"/>
    </location>
</feature>
<keyword evidence="4" id="KW-1185">Reference proteome</keyword>
<feature type="region of interest" description="Disordered" evidence="1">
    <location>
        <begin position="25"/>
        <end position="75"/>
    </location>
</feature>
<sequence length="196" mass="21391">MKHTLLALATSLLFCAGAHAQSAASETERNTDQQQRIEQGLKSGQLSTGEAATLERQQQRIDNTEARDMRDGTLSAAEKARIQREQNHASAAIYRDKHNAVTGNPGSASSERMQADVQRNVNQQARINQGVRSGQLTNREVGTLEHGQARVDRKEANAGADGRVGAAEQARIQRSENRQSGRIYRKKHNGNVRAGG</sequence>
<dbReference type="RefSeq" id="WP_343790899.1">
    <property type="nucleotide sequence ID" value="NZ_BAAAEU010000010.1"/>
</dbReference>
<feature type="region of interest" description="Disordered" evidence="1">
    <location>
        <begin position="90"/>
        <end position="114"/>
    </location>
</feature>
<name>A0ABN1IK15_9GAMM</name>
<accession>A0ABN1IK15</accession>
<organism evidence="3 4">
    <name type="scientific">Dokdonella soli</name>
    <dbReference type="NCBI Taxonomy" id="529810"/>
    <lineage>
        <taxon>Bacteria</taxon>
        <taxon>Pseudomonadati</taxon>
        <taxon>Pseudomonadota</taxon>
        <taxon>Gammaproteobacteria</taxon>
        <taxon>Lysobacterales</taxon>
        <taxon>Rhodanobacteraceae</taxon>
        <taxon>Dokdonella</taxon>
    </lineage>
</organism>
<evidence type="ECO:0000313" key="4">
    <source>
        <dbReference type="Proteomes" id="UP001501523"/>
    </source>
</evidence>
<dbReference type="Proteomes" id="UP001501523">
    <property type="component" value="Unassembled WGS sequence"/>
</dbReference>
<proteinExistence type="predicted"/>